<sequence>MDAETRDDVRLEAVLTRLETVLHEENRRIGRDVDFDLKASNAAKSRCLYDLTQIARAVDNQSFSATAARRLEAAKGLLVENERKVGAHVAAVRAVSDLIKDAMREAEADGTYSAEQYRYAEF</sequence>
<dbReference type="RefSeq" id="WP_141167528.1">
    <property type="nucleotide sequence ID" value="NZ_VHLH01000025.1"/>
</dbReference>
<proteinExistence type="predicted"/>
<organism evidence="1 2">
    <name type="scientific">Pararhizobium mangrovi</name>
    <dbReference type="NCBI Taxonomy" id="2590452"/>
    <lineage>
        <taxon>Bacteria</taxon>
        <taxon>Pseudomonadati</taxon>
        <taxon>Pseudomonadota</taxon>
        <taxon>Alphaproteobacteria</taxon>
        <taxon>Hyphomicrobiales</taxon>
        <taxon>Rhizobiaceae</taxon>
        <taxon>Rhizobium/Agrobacterium group</taxon>
        <taxon>Pararhizobium</taxon>
    </lineage>
</organism>
<evidence type="ECO:0008006" key="3">
    <source>
        <dbReference type="Google" id="ProtNLM"/>
    </source>
</evidence>
<protein>
    <recommendedName>
        <fullName evidence="3">Flagellar protein FlgN</fullName>
    </recommendedName>
</protein>
<accession>A0A506TXX3</accession>
<comment type="caution">
    <text evidence="1">The sequence shown here is derived from an EMBL/GenBank/DDBJ whole genome shotgun (WGS) entry which is preliminary data.</text>
</comment>
<dbReference type="EMBL" id="VHLH01000025">
    <property type="protein sequence ID" value="TPW26912.1"/>
    <property type="molecule type" value="Genomic_DNA"/>
</dbReference>
<evidence type="ECO:0000313" key="1">
    <source>
        <dbReference type="EMBL" id="TPW26912.1"/>
    </source>
</evidence>
<evidence type="ECO:0000313" key="2">
    <source>
        <dbReference type="Proteomes" id="UP000320314"/>
    </source>
</evidence>
<name>A0A506TXX3_9HYPH</name>
<gene>
    <name evidence="1" type="ORF">FJU11_13135</name>
</gene>
<dbReference type="AlphaFoldDB" id="A0A506TXX3"/>
<dbReference type="Proteomes" id="UP000320314">
    <property type="component" value="Unassembled WGS sequence"/>
</dbReference>
<keyword evidence="2" id="KW-1185">Reference proteome</keyword>
<reference evidence="1 2" key="1">
    <citation type="submission" date="2019-06" db="EMBL/GenBank/DDBJ databases">
        <authorList>
            <person name="Li M."/>
        </authorList>
    </citation>
    <scope>NUCLEOTIDE SEQUENCE [LARGE SCALE GENOMIC DNA]</scope>
    <source>
        <strain evidence="1 2">BGMRC6574</strain>
    </source>
</reference>
<dbReference type="OrthoDB" id="8294122at2"/>